<dbReference type="SUPFAM" id="SSF140453">
    <property type="entry name" value="EsxAB dimer-like"/>
    <property type="match status" value="1"/>
</dbReference>
<dbReference type="HOGENOM" id="CLU_100569_0_0_11"/>
<evidence type="ECO:0000313" key="1">
    <source>
        <dbReference type="EMBL" id="CCF66142.1"/>
    </source>
</evidence>
<dbReference type="Gene3D" id="1.10.287.1060">
    <property type="entry name" value="ESAT-6-like"/>
    <property type="match status" value="1"/>
</dbReference>
<proteinExistence type="predicted"/>
<dbReference type="AlphaFoldDB" id="H6R8J5"/>
<evidence type="ECO:0008006" key="3">
    <source>
        <dbReference type="Google" id="ProtNLM"/>
    </source>
</evidence>
<dbReference type="EMBL" id="FO082843">
    <property type="protein sequence ID" value="CCF66142.1"/>
    <property type="molecule type" value="Genomic_DNA"/>
</dbReference>
<dbReference type="KEGG" id="ncy:NOCYR_5393"/>
<accession>H6R8J5</accession>
<keyword evidence="2" id="KW-1185">Reference proteome</keyword>
<dbReference type="STRING" id="1127134.NOCYR_5393"/>
<dbReference type="eggNOG" id="ENOG5033D73">
    <property type="taxonomic scope" value="Bacteria"/>
</dbReference>
<dbReference type="OrthoDB" id="3692598at2"/>
<name>H6R8J5_NOCCG</name>
<evidence type="ECO:0000313" key="2">
    <source>
        <dbReference type="Proteomes" id="UP000008190"/>
    </source>
</evidence>
<dbReference type="Proteomes" id="UP000008190">
    <property type="component" value="Chromosome"/>
</dbReference>
<sequence length="241" mass="25545">MTQPQEQLTEPQAEQPISDEAAFLLGANFVSPSYAVFSIIEKVIHVKIPDWLASQIGGDWEAVSRAANAAGNLAKFNTSFAESLTTNWQTILDESWKGNAAASAKDYFAVLASSLNYQAGPLNTIDQELQKIANSMANLSRVLGDLVQILADSAIIWSIEALVALGPNPDPTGASRAAALAAMAATAVAMVKTFLTMVGKVTAVYDSFVAIWALLEHQVRGAGPEKLPSLGEKAYDHPGVS</sequence>
<dbReference type="InterPro" id="IPR036689">
    <property type="entry name" value="ESAT-6-like_sf"/>
</dbReference>
<reference evidence="1 2" key="1">
    <citation type="journal article" date="2012" name="J. Bacteriol.">
        <title>Genome sequence of the human- and animal-pathogenic strain Nocardia cyriacigeorgica GUH-2.</title>
        <authorList>
            <person name="Zoropogui A."/>
            <person name="Pujic P."/>
            <person name="Normand P."/>
            <person name="Barbe V."/>
            <person name="Beaman B."/>
            <person name="Beaman L."/>
            <person name="Boiron P."/>
            <person name="Colinon C."/>
            <person name="Deredjian A."/>
            <person name="Graindorge A."/>
            <person name="Mangenot S."/>
            <person name="Nazaret S."/>
            <person name="Neto M."/>
            <person name="Petit S."/>
            <person name="Roche D."/>
            <person name="Vallenet D."/>
            <person name="Rodriguez-Nava V."/>
            <person name="Richard Y."/>
            <person name="Cournoyer B."/>
            <person name="Blaha D."/>
        </authorList>
    </citation>
    <scope>NUCLEOTIDE SEQUENCE [LARGE SCALE GENOMIC DNA]</scope>
    <source>
        <strain evidence="1 2">GUH-2</strain>
    </source>
</reference>
<organism evidence="1 2">
    <name type="scientific">Nocardia cyriacigeorgica (strain GUH-2)</name>
    <dbReference type="NCBI Taxonomy" id="1127134"/>
    <lineage>
        <taxon>Bacteria</taxon>
        <taxon>Bacillati</taxon>
        <taxon>Actinomycetota</taxon>
        <taxon>Actinomycetes</taxon>
        <taxon>Mycobacteriales</taxon>
        <taxon>Nocardiaceae</taxon>
        <taxon>Nocardia</taxon>
    </lineage>
</organism>
<dbReference type="RefSeq" id="WP_014353586.1">
    <property type="nucleotide sequence ID" value="NC_016887.1"/>
</dbReference>
<protein>
    <recommendedName>
        <fullName evidence="3">WXG100 family type VII secretion target</fullName>
    </recommendedName>
</protein>
<gene>
    <name evidence="1" type="ordered locus">NOCYR_5393</name>
</gene>